<evidence type="ECO:0000313" key="4">
    <source>
        <dbReference type="WBParaSite" id="SVE_0201900.1"/>
    </source>
</evidence>
<reference evidence="3" key="1">
    <citation type="submission" date="2014-07" db="EMBL/GenBank/DDBJ databases">
        <authorList>
            <person name="Martin A.A"/>
            <person name="De Silva N."/>
        </authorList>
    </citation>
    <scope>NUCLEOTIDE SEQUENCE</scope>
</reference>
<feature type="compositionally biased region" description="Basic and acidic residues" evidence="1">
    <location>
        <begin position="162"/>
        <end position="181"/>
    </location>
</feature>
<feature type="compositionally biased region" description="Basic residues" evidence="1">
    <location>
        <begin position="105"/>
        <end position="117"/>
    </location>
</feature>
<keyword evidence="2" id="KW-0732">Signal</keyword>
<dbReference type="AlphaFoldDB" id="A0A0K0EZQ9"/>
<feature type="chain" id="PRO_5005329137" evidence="2">
    <location>
        <begin position="22"/>
        <end position="181"/>
    </location>
</feature>
<sequence>MKYLILFSTLFISNFISIVETRHLATYYASVGGDEKSCRRKWKSVSEKCSRPKTIAKKATKQYNKEFSTKYKFSKIAFAEKSVESPSKIRVFFIACTKTSEEHSKNKKKSRKSRKNKKTCDHFRATYVGEKSGKSTISVKNLNYEIGTGTQEQKTTTKRPKLVKEKLGRNEHAEKYPKGKK</sequence>
<evidence type="ECO:0000256" key="2">
    <source>
        <dbReference type="SAM" id="SignalP"/>
    </source>
</evidence>
<name>A0A0K0EZQ9_STRVS</name>
<feature type="region of interest" description="Disordered" evidence="1">
    <location>
        <begin position="141"/>
        <end position="181"/>
    </location>
</feature>
<dbReference type="WBParaSite" id="SVE_0201900.1">
    <property type="protein sequence ID" value="SVE_0201900.1"/>
    <property type="gene ID" value="SVE_0201900"/>
</dbReference>
<accession>A0A0K0EZQ9</accession>
<feature type="region of interest" description="Disordered" evidence="1">
    <location>
        <begin position="99"/>
        <end position="118"/>
    </location>
</feature>
<dbReference type="Proteomes" id="UP000035680">
    <property type="component" value="Unassembled WGS sequence"/>
</dbReference>
<proteinExistence type="predicted"/>
<protein>
    <submittedName>
        <fullName evidence="4">Uncharacterized protein</fullName>
    </submittedName>
</protein>
<reference evidence="4" key="2">
    <citation type="submission" date="2015-08" db="UniProtKB">
        <authorList>
            <consortium name="WormBaseParasite"/>
        </authorList>
    </citation>
    <scope>IDENTIFICATION</scope>
</reference>
<evidence type="ECO:0000256" key="1">
    <source>
        <dbReference type="SAM" id="MobiDB-lite"/>
    </source>
</evidence>
<feature type="compositionally biased region" description="Low complexity" evidence="1">
    <location>
        <begin position="145"/>
        <end position="154"/>
    </location>
</feature>
<organism evidence="3 4">
    <name type="scientific">Strongyloides venezuelensis</name>
    <name type="common">Threadworm</name>
    <dbReference type="NCBI Taxonomy" id="75913"/>
    <lineage>
        <taxon>Eukaryota</taxon>
        <taxon>Metazoa</taxon>
        <taxon>Ecdysozoa</taxon>
        <taxon>Nematoda</taxon>
        <taxon>Chromadorea</taxon>
        <taxon>Rhabditida</taxon>
        <taxon>Tylenchina</taxon>
        <taxon>Panagrolaimomorpha</taxon>
        <taxon>Strongyloidoidea</taxon>
        <taxon>Strongyloididae</taxon>
        <taxon>Strongyloides</taxon>
    </lineage>
</organism>
<evidence type="ECO:0000313" key="3">
    <source>
        <dbReference type="Proteomes" id="UP000035680"/>
    </source>
</evidence>
<feature type="signal peptide" evidence="2">
    <location>
        <begin position="1"/>
        <end position="21"/>
    </location>
</feature>
<keyword evidence="3" id="KW-1185">Reference proteome</keyword>